<evidence type="ECO:0000313" key="2">
    <source>
        <dbReference type="Proteomes" id="UP001556692"/>
    </source>
</evidence>
<evidence type="ECO:0008006" key="3">
    <source>
        <dbReference type="Google" id="ProtNLM"/>
    </source>
</evidence>
<gene>
    <name evidence="1" type="ORF">ABGN05_00055</name>
</gene>
<comment type="caution">
    <text evidence="1">The sequence shown here is derived from an EMBL/GenBank/DDBJ whole genome shotgun (WGS) entry which is preliminary data.</text>
</comment>
<keyword evidence="2" id="KW-1185">Reference proteome</keyword>
<proteinExistence type="predicted"/>
<organism evidence="1 2">
    <name type="scientific">Aquibium pacificus</name>
    <dbReference type="NCBI Taxonomy" id="3153579"/>
    <lineage>
        <taxon>Bacteria</taxon>
        <taxon>Pseudomonadati</taxon>
        <taxon>Pseudomonadota</taxon>
        <taxon>Alphaproteobacteria</taxon>
        <taxon>Hyphomicrobiales</taxon>
        <taxon>Phyllobacteriaceae</taxon>
        <taxon>Aquibium</taxon>
    </lineage>
</organism>
<reference evidence="1 2" key="1">
    <citation type="submission" date="2024-05" db="EMBL/GenBank/DDBJ databases">
        <authorList>
            <person name="Jiang F."/>
        </authorList>
    </citation>
    <scope>NUCLEOTIDE SEQUENCE [LARGE SCALE GENOMIC DNA]</scope>
    <source>
        <strain evidence="1 2">LZ166</strain>
    </source>
</reference>
<dbReference type="EMBL" id="JBDPGJ010000001">
    <property type="protein sequence ID" value="MEX0404049.1"/>
    <property type="molecule type" value="Genomic_DNA"/>
</dbReference>
<protein>
    <recommendedName>
        <fullName evidence="3">Tail assembly chaperone</fullName>
    </recommendedName>
</protein>
<accession>A0ABV3SDA6</accession>
<dbReference type="Proteomes" id="UP001556692">
    <property type="component" value="Unassembled WGS sequence"/>
</dbReference>
<name>A0ABV3SDA6_9HYPH</name>
<evidence type="ECO:0000313" key="1">
    <source>
        <dbReference type="EMBL" id="MEX0404049.1"/>
    </source>
</evidence>
<sequence>MTKLADDIIVRIGGEAITLRPCLRFAIRLERRPGSFSILTREIMDGSLSAAVEIIRDHTVMPDLPKRILETGLPSLTTPLLGYVMGLAGIDPDDGPANDHGKPTKQRRDVPFSDYLANLYRIGTGWLGWTPKDTLEATPLEILEAYKGRLELLRSVFGGKEDAPDSKSDMPLDQKFKTAFGSFGTTIAKRKKAA</sequence>
<dbReference type="RefSeq" id="WP_367951957.1">
    <property type="nucleotide sequence ID" value="NZ_JBDPGJ010000001.1"/>
</dbReference>